<dbReference type="GO" id="GO:0016560">
    <property type="term" value="P:protein import into peroxisome matrix, docking"/>
    <property type="evidence" value="ECO:0007669"/>
    <property type="project" value="InterPro"/>
</dbReference>
<feature type="region of interest" description="Disordered" evidence="9">
    <location>
        <begin position="1"/>
        <end position="38"/>
    </location>
</feature>
<gene>
    <name evidence="10" type="ORF">SORBI_3001G065700</name>
</gene>
<dbReference type="InterPro" id="IPR035463">
    <property type="entry name" value="Pex13"/>
</dbReference>
<reference evidence="11" key="2">
    <citation type="journal article" date="2018" name="Plant J.">
        <title>The Sorghum bicolor reference genome: improved assembly, gene annotations, a transcriptome atlas, and signatures of genome organization.</title>
        <authorList>
            <person name="McCormick R.F."/>
            <person name="Truong S.K."/>
            <person name="Sreedasyam A."/>
            <person name="Jenkins J."/>
            <person name="Shu S."/>
            <person name="Sims D."/>
            <person name="Kennedy M."/>
            <person name="Amirebrahimi M."/>
            <person name="Weers B.D."/>
            <person name="McKinley B."/>
            <person name="Mattison A."/>
            <person name="Morishige D.T."/>
            <person name="Grimwood J."/>
            <person name="Schmutz J."/>
            <person name="Mullet J.E."/>
        </authorList>
    </citation>
    <scope>NUCLEOTIDE SEQUENCE [LARGE SCALE GENOMIC DNA]</scope>
    <source>
        <strain evidence="11">cv. BTx623</strain>
    </source>
</reference>
<evidence type="ECO:0000256" key="3">
    <source>
        <dbReference type="ARBA" id="ARBA00022927"/>
    </source>
</evidence>
<protein>
    <recommendedName>
        <fullName evidence="7">Peroxin-13</fullName>
    </recommendedName>
</protein>
<accession>A0A1Z5S4M7</accession>
<dbReference type="ExpressionAtlas" id="A0A1Z5S4M7">
    <property type="expression patterns" value="baseline and differential"/>
</dbReference>
<evidence type="ECO:0000256" key="9">
    <source>
        <dbReference type="SAM" id="MobiDB-lite"/>
    </source>
</evidence>
<dbReference type="PANTHER" id="PTHR19332">
    <property type="entry name" value="PEROXISOMAL MEMBRANE PROTEIN PEX13"/>
    <property type="match status" value="1"/>
</dbReference>
<keyword evidence="11" id="KW-1185">Reference proteome</keyword>
<evidence type="ECO:0000256" key="5">
    <source>
        <dbReference type="ARBA" id="ARBA00023136"/>
    </source>
</evidence>
<keyword evidence="2" id="KW-0813">Transport</keyword>
<organism evidence="10 11">
    <name type="scientific">Sorghum bicolor</name>
    <name type="common">Sorghum</name>
    <name type="synonym">Sorghum vulgare</name>
    <dbReference type="NCBI Taxonomy" id="4558"/>
    <lineage>
        <taxon>Eukaryota</taxon>
        <taxon>Viridiplantae</taxon>
        <taxon>Streptophyta</taxon>
        <taxon>Embryophyta</taxon>
        <taxon>Tracheophyta</taxon>
        <taxon>Spermatophyta</taxon>
        <taxon>Magnoliopsida</taxon>
        <taxon>Liliopsida</taxon>
        <taxon>Poales</taxon>
        <taxon>Poaceae</taxon>
        <taxon>PACMAD clade</taxon>
        <taxon>Panicoideae</taxon>
        <taxon>Andropogonodae</taxon>
        <taxon>Andropogoneae</taxon>
        <taxon>Sorghinae</taxon>
        <taxon>Sorghum</taxon>
    </lineage>
</organism>
<evidence type="ECO:0000256" key="7">
    <source>
        <dbReference type="ARBA" id="ARBA00029693"/>
    </source>
</evidence>
<sequence>MAAAGNPPPKPWERAGASSGSVPFKPPSGGSTSDVVEASGTAKHGEVVSAAGNNVASNVNSNISTPVPPRPWQQQGYGNSYGGYGSSMYSSYGGYSGPYGNNMYSGYGGGYGSSMYGGSGMYGGSMYNSGMGGPYGGYGMGMSPYNQGANSFGPPAPPPGFWMSFLRVLCDRAGMLYGELARFVLRLLGIKTKPKKGGVKGAGAPSSEGRGQQFVEAPKANSSWDSVWTEDGKGK</sequence>
<evidence type="ECO:0000256" key="4">
    <source>
        <dbReference type="ARBA" id="ARBA00023010"/>
    </source>
</evidence>
<dbReference type="AlphaFoldDB" id="A0A1Z5S4M7"/>
<name>A0A1Z5S4M7_SORBI</name>
<dbReference type="GO" id="GO:0005778">
    <property type="term" value="C:peroxisomal membrane"/>
    <property type="evidence" value="ECO:0007669"/>
    <property type="project" value="UniProtKB-SubCell"/>
</dbReference>
<comment type="subcellular location">
    <subcellularLocation>
        <location evidence="8">Peroxisome membrane</location>
    </subcellularLocation>
</comment>
<dbReference type="Gramene" id="OQU90874">
    <property type="protein sequence ID" value="OQU90874"/>
    <property type="gene ID" value="SORBI_3001G065700"/>
</dbReference>
<proteinExistence type="inferred from homology"/>
<dbReference type="PANTHER" id="PTHR19332:SF1">
    <property type="entry name" value="PEROXISOMAL MEMBRANE PROTEIN PEX13"/>
    <property type="match status" value="1"/>
</dbReference>
<keyword evidence="5" id="KW-0472">Membrane</keyword>
<evidence type="ECO:0000313" key="10">
    <source>
        <dbReference type="EMBL" id="OQU90874.1"/>
    </source>
</evidence>
<evidence type="ECO:0000256" key="6">
    <source>
        <dbReference type="ARBA" id="ARBA00023140"/>
    </source>
</evidence>
<comment type="similarity">
    <text evidence="1">Belongs to the peroxin-13 family.</text>
</comment>
<evidence type="ECO:0000256" key="8">
    <source>
        <dbReference type="ARBA" id="ARBA00046271"/>
    </source>
</evidence>
<feature type="compositionally biased region" description="Pro residues" evidence="9">
    <location>
        <begin position="1"/>
        <end position="10"/>
    </location>
</feature>
<evidence type="ECO:0000256" key="1">
    <source>
        <dbReference type="ARBA" id="ARBA00006033"/>
    </source>
</evidence>
<evidence type="ECO:0000256" key="2">
    <source>
        <dbReference type="ARBA" id="ARBA00022448"/>
    </source>
</evidence>
<evidence type="ECO:0000313" key="11">
    <source>
        <dbReference type="Proteomes" id="UP000000768"/>
    </source>
</evidence>
<dbReference type="EMBL" id="CM000760">
    <property type="protein sequence ID" value="OQU90874.1"/>
    <property type="molecule type" value="Genomic_DNA"/>
</dbReference>
<keyword evidence="6" id="KW-0576">Peroxisome</keyword>
<dbReference type="Proteomes" id="UP000000768">
    <property type="component" value="Chromosome 1"/>
</dbReference>
<keyword evidence="3" id="KW-0653">Protein transport</keyword>
<reference evidence="10 11" key="1">
    <citation type="journal article" date="2009" name="Nature">
        <title>The Sorghum bicolor genome and the diversification of grasses.</title>
        <authorList>
            <person name="Paterson A.H."/>
            <person name="Bowers J.E."/>
            <person name="Bruggmann R."/>
            <person name="Dubchak I."/>
            <person name="Grimwood J."/>
            <person name="Gundlach H."/>
            <person name="Haberer G."/>
            <person name="Hellsten U."/>
            <person name="Mitros T."/>
            <person name="Poliakov A."/>
            <person name="Schmutz J."/>
            <person name="Spannagl M."/>
            <person name="Tang H."/>
            <person name="Wang X."/>
            <person name="Wicker T."/>
            <person name="Bharti A.K."/>
            <person name="Chapman J."/>
            <person name="Feltus F.A."/>
            <person name="Gowik U."/>
            <person name="Grigoriev I.V."/>
            <person name="Lyons E."/>
            <person name="Maher C.A."/>
            <person name="Martis M."/>
            <person name="Narechania A."/>
            <person name="Otillar R.P."/>
            <person name="Penning B.W."/>
            <person name="Salamov A.A."/>
            <person name="Wang Y."/>
            <person name="Zhang L."/>
            <person name="Carpita N.C."/>
            <person name="Freeling M."/>
            <person name="Gingle A.R."/>
            <person name="Hash C.T."/>
            <person name="Keller B."/>
            <person name="Klein P."/>
            <person name="Kresovich S."/>
            <person name="McCann M.C."/>
            <person name="Ming R."/>
            <person name="Peterson D.G."/>
            <person name="Mehboob-ur-Rahman"/>
            <person name="Ware D."/>
            <person name="Westhoff P."/>
            <person name="Mayer K.F."/>
            <person name="Messing J."/>
            <person name="Rokhsar D.S."/>
        </authorList>
    </citation>
    <scope>NUCLEOTIDE SEQUENCE [LARGE SCALE GENOMIC DNA]</scope>
    <source>
        <strain evidence="11">cv. BTx623</strain>
    </source>
</reference>
<keyword evidence="4" id="KW-0811">Translocation</keyword>
<feature type="region of interest" description="Disordered" evidence="9">
    <location>
        <begin position="194"/>
        <end position="235"/>
    </location>
</feature>